<feature type="transmembrane region" description="Helical" evidence="1">
    <location>
        <begin position="118"/>
        <end position="142"/>
    </location>
</feature>
<proteinExistence type="predicted"/>
<organism evidence="2 3">
    <name type="scientific">Halococcoides cellulosivorans</name>
    <dbReference type="NCBI Taxonomy" id="1679096"/>
    <lineage>
        <taxon>Archaea</taxon>
        <taxon>Methanobacteriati</taxon>
        <taxon>Methanobacteriota</taxon>
        <taxon>Stenosarchaea group</taxon>
        <taxon>Halobacteria</taxon>
        <taxon>Halobacteriales</taxon>
        <taxon>Haloarculaceae</taxon>
        <taxon>Halococcoides</taxon>
    </lineage>
</organism>
<feature type="transmembrane region" description="Helical" evidence="1">
    <location>
        <begin position="85"/>
        <end position="106"/>
    </location>
</feature>
<protein>
    <recommendedName>
        <fullName evidence="4">NADH-quinone oxidoreductase subunit J</fullName>
    </recommendedName>
</protein>
<feature type="transmembrane region" description="Helical" evidence="1">
    <location>
        <begin position="29"/>
        <end position="50"/>
    </location>
</feature>
<evidence type="ECO:0000313" key="3">
    <source>
        <dbReference type="Proteomes" id="UP000244727"/>
    </source>
</evidence>
<dbReference type="Proteomes" id="UP000244727">
    <property type="component" value="Chromosome"/>
</dbReference>
<name>A0A2R4WYW8_9EURY</name>
<evidence type="ECO:0008006" key="4">
    <source>
        <dbReference type="Google" id="ProtNLM"/>
    </source>
</evidence>
<dbReference type="KEGG" id="harc:HARCEL1_02915"/>
<dbReference type="AlphaFoldDB" id="A0A2R4WYW8"/>
<keyword evidence="1" id="KW-0472">Membrane</keyword>
<dbReference type="GeneID" id="36511424"/>
<keyword evidence="1" id="KW-0812">Transmembrane</keyword>
<keyword evidence="3" id="KW-1185">Reference proteome</keyword>
<dbReference type="RefSeq" id="WP_108381107.1">
    <property type="nucleotide sequence ID" value="NZ_CP028858.1"/>
</dbReference>
<sequence length="152" mass="14995">MIDPMLTALAAVLVGAIVAIAWPRPIGSILALAGASVALAVAIFLAGYPIAAVFEATVAAGLISVLFLFVVDLTGGRHYPRGTRAVIAVVGVVAAIAGVGALSRGLDVEPQPATAAASFWAAHPLDVVLVAVLVLVGVLGVVRLSGPGGESA</sequence>
<dbReference type="EMBL" id="CP028858">
    <property type="protein sequence ID" value="AWB26738.1"/>
    <property type="molecule type" value="Genomic_DNA"/>
</dbReference>
<dbReference type="Gene3D" id="1.20.120.1200">
    <property type="entry name" value="NADH-ubiquinone/plastoquinone oxidoreductase chain 6, subunit NuoJ"/>
    <property type="match status" value="1"/>
</dbReference>
<dbReference type="InterPro" id="IPR042106">
    <property type="entry name" value="Nuo/plastoQ_OxRdtase_6_NuoJ"/>
</dbReference>
<gene>
    <name evidence="2" type="ORF">HARCEL1_02915</name>
</gene>
<feature type="transmembrane region" description="Helical" evidence="1">
    <location>
        <begin position="6"/>
        <end position="22"/>
    </location>
</feature>
<reference evidence="2 3" key="1">
    <citation type="submission" date="2018-04" db="EMBL/GenBank/DDBJ databases">
        <title>Halococcoides cellulosivorans gen. nov., sp. nov., an extremely halophilic cellulose-utilizing haloarchaeon from hypersaline lakes.</title>
        <authorList>
            <person name="Sorokin D.Y."/>
            <person name="Toshchakov S.V."/>
            <person name="Samarov N.I."/>
            <person name="Korzhenkov A."/>
            <person name="Kublanov I.V."/>
        </authorList>
    </citation>
    <scope>NUCLEOTIDE SEQUENCE [LARGE SCALE GENOMIC DNA]</scope>
    <source>
        <strain evidence="2 3">HArcel1</strain>
    </source>
</reference>
<evidence type="ECO:0000256" key="1">
    <source>
        <dbReference type="SAM" id="Phobius"/>
    </source>
</evidence>
<feature type="transmembrane region" description="Helical" evidence="1">
    <location>
        <begin position="56"/>
        <end position="73"/>
    </location>
</feature>
<accession>A0A2R4WYW8</accession>
<keyword evidence="1" id="KW-1133">Transmembrane helix</keyword>
<evidence type="ECO:0000313" key="2">
    <source>
        <dbReference type="EMBL" id="AWB26738.1"/>
    </source>
</evidence>